<evidence type="ECO:0000256" key="12">
    <source>
        <dbReference type="ARBA" id="ARBA00023239"/>
    </source>
</evidence>
<evidence type="ECO:0000256" key="10">
    <source>
        <dbReference type="ARBA" id="ARBA00023027"/>
    </source>
</evidence>
<comment type="catalytic activity">
    <reaction evidence="1 18 19">
        <text>(6R)-NADHX = (6S)-NADHX</text>
        <dbReference type="Rhea" id="RHEA:32215"/>
        <dbReference type="ChEBI" id="CHEBI:64074"/>
        <dbReference type="ChEBI" id="CHEBI:64075"/>
        <dbReference type="EC" id="5.1.99.6"/>
    </reaction>
</comment>
<feature type="binding site" evidence="18">
    <location>
        <position position="132"/>
    </location>
    <ligand>
        <name>K(+)</name>
        <dbReference type="ChEBI" id="CHEBI:29103"/>
    </ligand>
</feature>
<keyword evidence="10 17" id="KW-0520">NAD</keyword>
<sequence length="511" mass="51874">MTRQAPHPERQSRPLYRADQVRELDRRTIAGGIEGFALMQRAAAAAWQSLKARWPEVRSLSVLCGGGNNGGDGHVLAALAATEGLAVQRILLKPLDELSGDARRAADMATAAGVKAAPWRSDLVLEGEVIVDALLGTGLGGEVRGEAREAVETINASGRPVLAIDIPSGLHADTGAVLGVAVRASRTVTFIGDKLGLHTGAAPTRVGEVDFRALGVDAEAEADLVPAARLLDAGMIPAWLPPRARSAHKGDFGHALVLGGAPGFGGAALLAAEACARLGAGKVSLATAPEHVTASLVRRPEVMVHGIRGAGDLAGLAGRADVLVVGPGLGQGSWGQGVLQAALATDRPLVVDADALNLLASRFSGQRREDWVLTPHPGEAARLLGLSAGEVEADRPAAALALQRRYGGVVVLKGAGSLVAGHDGLAVCPYGNPGMASGGMGDALSGILGALVAQGLPLEPAVRLGVLVHALAADMAARQGGERGLLAGDLASCARILVNPTMGEDDAAATR</sequence>
<comment type="caution">
    <text evidence="22">The sequence shown here is derived from an EMBL/GenBank/DDBJ whole genome shotgun (WGS) entry which is preliminary data.</text>
</comment>
<dbReference type="InterPro" id="IPR004443">
    <property type="entry name" value="YjeF_N_dom"/>
</dbReference>
<feature type="binding site" evidence="18">
    <location>
        <position position="165"/>
    </location>
    <ligand>
        <name>(6S)-NADPHX</name>
        <dbReference type="ChEBI" id="CHEBI:64076"/>
    </ligand>
</feature>
<evidence type="ECO:0000256" key="17">
    <source>
        <dbReference type="HAMAP-Rule" id="MF_01965"/>
    </source>
</evidence>
<evidence type="ECO:0000313" key="23">
    <source>
        <dbReference type="Proteomes" id="UP001165369"/>
    </source>
</evidence>
<comment type="similarity">
    <text evidence="4 19">In the C-terminal section; belongs to the NnrD/CARKD family.</text>
</comment>
<evidence type="ECO:0000256" key="4">
    <source>
        <dbReference type="ARBA" id="ARBA00009524"/>
    </source>
</evidence>
<dbReference type="Gene3D" id="3.40.1190.20">
    <property type="match status" value="1"/>
</dbReference>
<dbReference type="HAMAP" id="MF_01965">
    <property type="entry name" value="NADHX_dehydratase"/>
    <property type="match status" value="1"/>
</dbReference>
<feature type="binding site" evidence="18">
    <location>
        <position position="168"/>
    </location>
    <ligand>
        <name>K(+)</name>
        <dbReference type="ChEBI" id="CHEBI:29103"/>
    </ligand>
</feature>
<evidence type="ECO:0000256" key="13">
    <source>
        <dbReference type="ARBA" id="ARBA00023268"/>
    </source>
</evidence>
<dbReference type="Gene3D" id="3.40.50.10260">
    <property type="entry name" value="YjeF N-terminal domain"/>
    <property type="match status" value="1"/>
</dbReference>
<evidence type="ECO:0000256" key="7">
    <source>
        <dbReference type="ARBA" id="ARBA00022840"/>
    </source>
</evidence>
<dbReference type="PANTHER" id="PTHR12592">
    <property type="entry name" value="ATP-DEPENDENT (S)-NAD(P)H-HYDRATE DEHYDRATASE FAMILY MEMBER"/>
    <property type="match status" value="1"/>
</dbReference>
<reference evidence="22" key="1">
    <citation type="submission" date="2022-05" db="EMBL/GenBank/DDBJ databases">
        <title>Halomonas geminus sp. nov. and Halomonas llamarensis sp. nov. isolated from high-altitude salars of the Atacama Desert.</title>
        <authorList>
            <person name="Hintersatz C."/>
            <person name="Rojas L.A."/>
            <person name="Wei T.-S."/>
            <person name="Kutschke S."/>
            <person name="Lehmann F."/>
            <person name="Jain R."/>
            <person name="Pollmann K."/>
        </authorList>
    </citation>
    <scope>NUCLEOTIDE SEQUENCE</scope>
    <source>
        <strain evidence="22">ATCH28</strain>
    </source>
</reference>
<dbReference type="InterPro" id="IPR036652">
    <property type="entry name" value="YjeF_N_dom_sf"/>
</dbReference>
<accession>A0ABT0SZJ0</accession>
<feature type="binding site" evidence="18">
    <location>
        <position position="69"/>
    </location>
    <ligand>
        <name>K(+)</name>
        <dbReference type="ChEBI" id="CHEBI:29103"/>
    </ligand>
</feature>
<dbReference type="HAMAP" id="MF_01966">
    <property type="entry name" value="NADHX_epimerase"/>
    <property type="match status" value="1"/>
</dbReference>
<dbReference type="Pfam" id="PF01256">
    <property type="entry name" value="Carb_kinase"/>
    <property type="match status" value="1"/>
</dbReference>
<evidence type="ECO:0000256" key="14">
    <source>
        <dbReference type="ARBA" id="ARBA00025153"/>
    </source>
</evidence>
<evidence type="ECO:0000256" key="11">
    <source>
        <dbReference type="ARBA" id="ARBA00023235"/>
    </source>
</evidence>
<evidence type="ECO:0000256" key="1">
    <source>
        <dbReference type="ARBA" id="ARBA00000013"/>
    </source>
</evidence>
<feature type="binding site" evidence="18">
    <location>
        <begin position="136"/>
        <end position="142"/>
    </location>
    <ligand>
        <name>(6S)-NADPHX</name>
        <dbReference type="ChEBI" id="CHEBI:64076"/>
    </ligand>
</feature>
<comment type="similarity">
    <text evidence="3 19">In the N-terminal section; belongs to the NnrE/AIBP family.</text>
</comment>
<evidence type="ECO:0000256" key="19">
    <source>
        <dbReference type="PIRNR" id="PIRNR017184"/>
    </source>
</evidence>
<comment type="cofactor">
    <cofactor evidence="17">
        <name>Mg(2+)</name>
        <dbReference type="ChEBI" id="CHEBI:18420"/>
    </cofactor>
</comment>
<dbReference type="EMBL" id="JAMJPK010000003">
    <property type="protein sequence ID" value="MCL7940076.1"/>
    <property type="molecule type" value="Genomic_DNA"/>
</dbReference>
<evidence type="ECO:0000259" key="20">
    <source>
        <dbReference type="PROSITE" id="PS51383"/>
    </source>
</evidence>
<feature type="binding site" evidence="17">
    <location>
        <position position="441"/>
    </location>
    <ligand>
        <name>AMP</name>
        <dbReference type="ChEBI" id="CHEBI:456215"/>
    </ligand>
</feature>
<dbReference type="Proteomes" id="UP001165369">
    <property type="component" value="Unassembled WGS sequence"/>
</dbReference>
<evidence type="ECO:0000256" key="8">
    <source>
        <dbReference type="ARBA" id="ARBA00022857"/>
    </source>
</evidence>
<keyword evidence="11 18" id="KW-0413">Isomerase</keyword>
<dbReference type="InterPro" id="IPR000631">
    <property type="entry name" value="CARKD"/>
</dbReference>
<proteinExistence type="inferred from homology"/>
<evidence type="ECO:0000256" key="18">
    <source>
        <dbReference type="HAMAP-Rule" id="MF_01966"/>
    </source>
</evidence>
<evidence type="ECO:0000256" key="16">
    <source>
        <dbReference type="ARBA" id="ARBA00049209"/>
    </source>
</evidence>
<dbReference type="Pfam" id="PF03853">
    <property type="entry name" value="YjeF_N"/>
    <property type="match status" value="1"/>
</dbReference>
<comment type="catalytic activity">
    <reaction evidence="2 18 19">
        <text>(6R)-NADPHX = (6S)-NADPHX</text>
        <dbReference type="Rhea" id="RHEA:32227"/>
        <dbReference type="ChEBI" id="CHEBI:64076"/>
        <dbReference type="ChEBI" id="CHEBI:64077"/>
        <dbReference type="EC" id="5.1.99.6"/>
    </reaction>
</comment>
<feature type="domain" description="YjeF C-terminal" evidence="20">
    <location>
        <begin position="232"/>
        <end position="501"/>
    </location>
</feature>
<evidence type="ECO:0000256" key="5">
    <source>
        <dbReference type="ARBA" id="ARBA00022723"/>
    </source>
</evidence>
<dbReference type="SUPFAM" id="SSF64153">
    <property type="entry name" value="YjeF N-terminal domain-like"/>
    <property type="match status" value="1"/>
</dbReference>
<dbReference type="EC" id="5.1.99.6" evidence="19"/>
<dbReference type="SUPFAM" id="SSF53613">
    <property type="entry name" value="Ribokinase-like"/>
    <property type="match status" value="1"/>
</dbReference>
<keyword evidence="12 17" id="KW-0456">Lyase</keyword>
<dbReference type="InterPro" id="IPR030677">
    <property type="entry name" value="Nnr"/>
</dbReference>
<keyword evidence="7 17" id="KW-0067">ATP-binding</keyword>
<comment type="catalytic activity">
    <reaction evidence="16 17 19">
        <text>(6S)-NADPHX + ADP = AMP + phosphate + NADPH + H(+)</text>
        <dbReference type="Rhea" id="RHEA:32235"/>
        <dbReference type="ChEBI" id="CHEBI:15378"/>
        <dbReference type="ChEBI" id="CHEBI:43474"/>
        <dbReference type="ChEBI" id="CHEBI:57783"/>
        <dbReference type="ChEBI" id="CHEBI:64076"/>
        <dbReference type="ChEBI" id="CHEBI:456215"/>
        <dbReference type="ChEBI" id="CHEBI:456216"/>
        <dbReference type="EC" id="4.2.1.136"/>
    </reaction>
</comment>
<feature type="binding site" evidence="17">
    <location>
        <begin position="413"/>
        <end position="417"/>
    </location>
    <ligand>
        <name>AMP</name>
        <dbReference type="ChEBI" id="CHEBI:456215"/>
    </ligand>
</feature>
<comment type="similarity">
    <text evidence="18">Belongs to the NnrE/AIBP family.</text>
</comment>
<keyword evidence="23" id="KW-1185">Reference proteome</keyword>
<dbReference type="PROSITE" id="PS51383">
    <property type="entry name" value="YJEF_C_3"/>
    <property type="match status" value="1"/>
</dbReference>
<dbReference type="EC" id="4.2.1.136" evidence="19"/>
<feature type="binding site" evidence="17">
    <location>
        <position position="328"/>
    </location>
    <ligand>
        <name>(6S)-NADPHX</name>
        <dbReference type="ChEBI" id="CHEBI:64076"/>
    </ligand>
</feature>
<evidence type="ECO:0000256" key="3">
    <source>
        <dbReference type="ARBA" id="ARBA00006001"/>
    </source>
</evidence>
<name>A0ABT0SZJ0_9GAMM</name>
<dbReference type="RefSeq" id="WP_250060146.1">
    <property type="nucleotide sequence ID" value="NZ_JAMJPK010000003.1"/>
</dbReference>
<keyword evidence="5 18" id="KW-0479">Metal-binding</keyword>
<comment type="subunit">
    <text evidence="17">Homotetramer.</text>
</comment>
<comment type="similarity">
    <text evidence="17">Belongs to the NnrD/CARKD family.</text>
</comment>
<dbReference type="NCBIfam" id="TIGR00197">
    <property type="entry name" value="yjeF_nterm"/>
    <property type="match status" value="1"/>
</dbReference>
<feature type="domain" description="YjeF N-terminal" evidence="21">
    <location>
        <begin position="21"/>
        <end position="222"/>
    </location>
</feature>
<dbReference type="InterPro" id="IPR029056">
    <property type="entry name" value="Ribokinase-like"/>
</dbReference>
<protein>
    <recommendedName>
        <fullName evidence="19">Bifunctional NAD(P)H-hydrate repair enzyme</fullName>
    </recommendedName>
    <alternativeName>
        <fullName evidence="19">Nicotinamide nucleotide repair protein</fullName>
    </alternativeName>
    <domain>
        <recommendedName>
            <fullName evidence="19">ADP-dependent (S)-NAD(P)H-hydrate dehydratase</fullName>
            <ecNumber evidence="19">4.2.1.136</ecNumber>
        </recommendedName>
        <alternativeName>
            <fullName evidence="19">ADP-dependent NAD(P)HX dehydratase</fullName>
        </alternativeName>
    </domain>
    <domain>
        <recommendedName>
            <fullName evidence="19">NAD(P)H-hydrate epimerase</fullName>
            <ecNumber evidence="19">5.1.99.6</ecNumber>
        </recommendedName>
    </domain>
</protein>
<evidence type="ECO:0000259" key="21">
    <source>
        <dbReference type="PROSITE" id="PS51385"/>
    </source>
</evidence>
<comment type="catalytic activity">
    <reaction evidence="15 17 19">
        <text>(6S)-NADHX + ADP = AMP + phosphate + NADH + H(+)</text>
        <dbReference type="Rhea" id="RHEA:32223"/>
        <dbReference type="ChEBI" id="CHEBI:15378"/>
        <dbReference type="ChEBI" id="CHEBI:43474"/>
        <dbReference type="ChEBI" id="CHEBI:57945"/>
        <dbReference type="ChEBI" id="CHEBI:64074"/>
        <dbReference type="ChEBI" id="CHEBI:456215"/>
        <dbReference type="ChEBI" id="CHEBI:456216"/>
        <dbReference type="EC" id="4.2.1.136"/>
    </reaction>
</comment>
<keyword evidence="8 17" id="KW-0521">NADP</keyword>
<evidence type="ECO:0000256" key="2">
    <source>
        <dbReference type="ARBA" id="ARBA00000909"/>
    </source>
</evidence>
<comment type="caution">
    <text evidence="18">Lacks conserved residue(s) required for the propagation of feature annotation.</text>
</comment>
<organism evidence="22 23">
    <name type="scientific">Halomonas gemina</name>
    <dbReference type="NCBI Taxonomy" id="2945105"/>
    <lineage>
        <taxon>Bacteria</taxon>
        <taxon>Pseudomonadati</taxon>
        <taxon>Pseudomonadota</taxon>
        <taxon>Gammaproteobacteria</taxon>
        <taxon>Oceanospirillales</taxon>
        <taxon>Halomonadaceae</taxon>
        <taxon>Halomonas</taxon>
    </lineage>
</organism>
<evidence type="ECO:0000313" key="22">
    <source>
        <dbReference type="EMBL" id="MCL7940076.1"/>
    </source>
</evidence>
<comment type="function">
    <text evidence="14 19">Bifunctional enzyme that catalyzes the epimerization of the S- and R-forms of NAD(P)HX and the dehydration of the S-form of NAD(P)HX at the expense of ADP, which is converted to AMP. This allows the repair of both epimers of NAD(P)HX, a damaged form of NAD(P)H that is a result of enzymatic or heat-dependent hydration.</text>
</comment>
<feature type="binding site" evidence="18">
    <location>
        <begin position="68"/>
        <end position="72"/>
    </location>
    <ligand>
        <name>(6S)-NADPHX</name>
        <dbReference type="ChEBI" id="CHEBI:64076"/>
    </ligand>
</feature>
<dbReference type="PANTHER" id="PTHR12592:SF0">
    <property type="entry name" value="ATP-DEPENDENT (S)-NAD(P)H-HYDRATE DEHYDRATASE"/>
    <property type="match status" value="1"/>
</dbReference>
<evidence type="ECO:0000256" key="9">
    <source>
        <dbReference type="ARBA" id="ARBA00022958"/>
    </source>
</evidence>
<dbReference type="PIRSF" id="PIRSF017184">
    <property type="entry name" value="Nnr"/>
    <property type="match status" value="1"/>
</dbReference>
<evidence type="ECO:0000256" key="6">
    <source>
        <dbReference type="ARBA" id="ARBA00022741"/>
    </source>
</evidence>
<gene>
    <name evidence="18" type="primary">nnrE</name>
    <name evidence="17" type="synonym">nnrD</name>
    <name evidence="22" type="ORF">M8009_07160</name>
</gene>
<feature type="binding site" evidence="17">
    <location>
        <position position="267"/>
    </location>
    <ligand>
        <name>(6S)-NADPHX</name>
        <dbReference type="ChEBI" id="CHEBI:64076"/>
    </ligand>
</feature>
<evidence type="ECO:0000256" key="15">
    <source>
        <dbReference type="ARBA" id="ARBA00048238"/>
    </source>
</evidence>
<keyword evidence="6 17" id="KW-0547">Nucleotide-binding</keyword>
<feature type="binding site" evidence="17">
    <location>
        <position position="442"/>
    </location>
    <ligand>
        <name>(6S)-NADPHX</name>
        <dbReference type="ChEBI" id="CHEBI:64076"/>
    </ligand>
</feature>
<comment type="function">
    <text evidence="18">Catalyzes the epimerization of the S- and R-forms of NAD(P)HX, a damaged form of NAD(P)H that is a result of enzymatic or heat-dependent hydration. This is a prerequisite for the S-specific NAD(P)H-hydrate dehydratase to allow the repair of both epimers of NAD(P)HX.</text>
</comment>
<feature type="binding site" evidence="17">
    <location>
        <position position="376"/>
    </location>
    <ligand>
        <name>(6S)-NADPHX</name>
        <dbReference type="ChEBI" id="CHEBI:64076"/>
    </ligand>
</feature>
<dbReference type="NCBIfam" id="TIGR00196">
    <property type="entry name" value="yjeF_cterm"/>
    <property type="match status" value="1"/>
</dbReference>
<dbReference type="PROSITE" id="PS51385">
    <property type="entry name" value="YJEF_N"/>
    <property type="match status" value="1"/>
</dbReference>
<keyword evidence="13" id="KW-0511">Multifunctional enzyme</keyword>
<keyword evidence="9 18" id="KW-0630">Potassium</keyword>
<dbReference type="CDD" id="cd01171">
    <property type="entry name" value="YXKO-related"/>
    <property type="match status" value="1"/>
</dbReference>
<comment type="cofactor">
    <cofactor evidence="18 19">
        <name>K(+)</name>
        <dbReference type="ChEBI" id="CHEBI:29103"/>
    </cofactor>
    <text evidence="18 19">Binds 1 potassium ion per subunit.</text>
</comment>
<comment type="function">
    <text evidence="17">Catalyzes the dehydration of the S-form of NAD(P)HX at the expense of ADP, which is converted to AMP. Together with NAD(P)HX epimerase, which catalyzes the epimerization of the S- and R-forms, the enzyme allows the repair of both epimers of NAD(P)HX, a damaged form of NAD(P)H that is a result of enzymatic or heat-dependent hydration.</text>
</comment>